<dbReference type="SUPFAM" id="SSF52833">
    <property type="entry name" value="Thioredoxin-like"/>
    <property type="match status" value="1"/>
</dbReference>
<organism evidence="10 11">
    <name type="scientific">Halocatena salina</name>
    <dbReference type="NCBI Taxonomy" id="2934340"/>
    <lineage>
        <taxon>Archaea</taxon>
        <taxon>Methanobacteriati</taxon>
        <taxon>Methanobacteriota</taxon>
        <taxon>Stenosarchaea group</taxon>
        <taxon>Halobacteria</taxon>
        <taxon>Halobacteriales</taxon>
        <taxon>Natronomonadaceae</taxon>
        <taxon>Halocatena</taxon>
    </lineage>
</organism>
<evidence type="ECO:0000256" key="2">
    <source>
        <dbReference type="ARBA" id="ARBA00007787"/>
    </source>
</evidence>
<dbReference type="InterPro" id="IPR036249">
    <property type="entry name" value="Thioredoxin-like_sf"/>
</dbReference>
<keyword evidence="5" id="KW-0560">Oxidoreductase</keyword>
<dbReference type="Proteomes" id="UP000831768">
    <property type="component" value="Chromosome"/>
</dbReference>
<evidence type="ECO:0000313" key="11">
    <source>
        <dbReference type="Proteomes" id="UP000831768"/>
    </source>
</evidence>
<sequence>MSLKGTLASRRGFLVSVGVGALGGLAGCLGDGNDTGDPATTRDENGQQETNTPDQVVKTAPSDSTPRDTPTQTATPSGSLSPPFRSESGTTNYGIELAGNPVIANTSDPAVDIYYWSDYQCAYCKQFEVSDHGGFPKLIRNDVADGTVRIVLLHYPNYGQHSWTADVMATCLWNRVKDDRPDRFWEWHRTVFENQQLDGEEWSSRSSLLGYARDIDGIDADALDQCMKQNRKQHETEIKQERKRARNEGFSDTPGFVLYHPKSEQTTSFFGAQPYSTFKQQIDAYRNL</sequence>
<dbReference type="Pfam" id="PF13462">
    <property type="entry name" value="Thioredoxin_4"/>
    <property type="match status" value="1"/>
</dbReference>
<keyword evidence="11" id="KW-1185">Reference proteome</keyword>
<feature type="domain" description="Thioredoxin-like fold" evidence="9">
    <location>
        <begin position="110"/>
        <end position="265"/>
    </location>
</feature>
<comment type="similarity">
    <text evidence="1">Belongs to the thioredoxin family. DsbA subfamily.</text>
</comment>
<dbReference type="KEGG" id="haad:MW046_07120"/>
<comment type="similarity">
    <text evidence="2">Belongs to the glutaredoxin family.</text>
</comment>
<dbReference type="EMBL" id="CP096019">
    <property type="protein sequence ID" value="UPM41764.1"/>
    <property type="molecule type" value="Genomic_DNA"/>
</dbReference>
<dbReference type="GO" id="GO:0016491">
    <property type="term" value="F:oxidoreductase activity"/>
    <property type="evidence" value="ECO:0007669"/>
    <property type="project" value="UniProtKB-KW"/>
</dbReference>
<evidence type="ECO:0000313" key="10">
    <source>
        <dbReference type="EMBL" id="UPM41764.1"/>
    </source>
</evidence>
<evidence type="ECO:0000256" key="6">
    <source>
        <dbReference type="ARBA" id="ARBA00023157"/>
    </source>
</evidence>
<dbReference type="RefSeq" id="WP_247992444.1">
    <property type="nucleotide sequence ID" value="NZ_CP096019.1"/>
</dbReference>
<evidence type="ECO:0000259" key="9">
    <source>
        <dbReference type="Pfam" id="PF13462"/>
    </source>
</evidence>
<dbReference type="PANTHER" id="PTHR13887">
    <property type="entry name" value="GLUTATHIONE S-TRANSFERASE KAPPA"/>
    <property type="match status" value="1"/>
</dbReference>
<keyword evidence="3" id="KW-0732">Signal</keyword>
<dbReference type="PROSITE" id="PS51257">
    <property type="entry name" value="PROKAR_LIPOPROTEIN"/>
    <property type="match status" value="1"/>
</dbReference>
<keyword evidence="4" id="KW-0813">Transport</keyword>
<dbReference type="Gene3D" id="3.40.30.10">
    <property type="entry name" value="Glutaredoxin"/>
    <property type="match status" value="1"/>
</dbReference>
<accession>A0A8T9ZYN0</accession>
<keyword evidence="7" id="KW-0676">Redox-active center</keyword>
<evidence type="ECO:0000256" key="4">
    <source>
        <dbReference type="ARBA" id="ARBA00022982"/>
    </source>
</evidence>
<protein>
    <submittedName>
        <fullName evidence="10">DsbA family protein</fullName>
    </submittedName>
</protein>
<evidence type="ECO:0000256" key="1">
    <source>
        <dbReference type="ARBA" id="ARBA00005791"/>
    </source>
</evidence>
<evidence type="ECO:0000256" key="5">
    <source>
        <dbReference type="ARBA" id="ARBA00023002"/>
    </source>
</evidence>
<dbReference type="GeneID" id="71927805"/>
<feature type="region of interest" description="Disordered" evidence="8">
    <location>
        <begin position="33"/>
        <end position="92"/>
    </location>
</feature>
<keyword evidence="6" id="KW-1015">Disulfide bond</keyword>
<proteinExistence type="inferred from homology"/>
<dbReference type="InterPro" id="IPR012336">
    <property type="entry name" value="Thioredoxin-like_fold"/>
</dbReference>
<feature type="compositionally biased region" description="Polar residues" evidence="8">
    <location>
        <begin position="61"/>
        <end position="80"/>
    </location>
</feature>
<reference evidence="10" key="1">
    <citation type="submission" date="2022-04" db="EMBL/GenBank/DDBJ databases">
        <title>Halocatena sp. nov., isolated from a salt lake.</title>
        <authorList>
            <person name="Cui H.-L."/>
        </authorList>
    </citation>
    <scope>NUCLEOTIDE SEQUENCE</scope>
    <source>
        <strain evidence="10">AD-1</strain>
    </source>
</reference>
<dbReference type="AlphaFoldDB" id="A0A8T9ZYN0"/>
<evidence type="ECO:0000256" key="3">
    <source>
        <dbReference type="ARBA" id="ARBA00022729"/>
    </source>
</evidence>
<keyword evidence="4" id="KW-0249">Electron transport</keyword>
<dbReference type="PANTHER" id="PTHR13887:SF14">
    <property type="entry name" value="DISULFIDE BOND FORMATION PROTEIN D"/>
    <property type="match status" value="1"/>
</dbReference>
<evidence type="ECO:0000256" key="7">
    <source>
        <dbReference type="ARBA" id="ARBA00023284"/>
    </source>
</evidence>
<name>A0A8T9ZYN0_9EURY</name>
<gene>
    <name evidence="10" type="ORF">MW046_07120</name>
</gene>
<evidence type="ECO:0000256" key="8">
    <source>
        <dbReference type="SAM" id="MobiDB-lite"/>
    </source>
</evidence>